<sequence length="43" mass="4709">MFSEIECIRDLRLHAAAPLKHVLVGEAMNQAAAVICGFMPQLL</sequence>
<comment type="caution">
    <text evidence="1">The sequence shown here is derived from an EMBL/GenBank/DDBJ whole genome shotgun (WGS) entry which is preliminary data.</text>
</comment>
<evidence type="ECO:0000313" key="1">
    <source>
        <dbReference type="EMBL" id="EIT71401.1"/>
    </source>
</evidence>
<proteinExistence type="predicted"/>
<evidence type="ECO:0000313" key="2">
    <source>
        <dbReference type="Proteomes" id="UP000003704"/>
    </source>
</evidence>
<dbReference type="STRING" id="1172194.WQQ_15380"/>
<name>I8I522_9GAMM</name>
<accession>I8I522</accession>
<dbReference type="Proteomes" id="UP000003704">
    <property type="component" value="Unassembled WGS sequence"/>
</dbReference>
<organism evidence="1 2">
    <name type="scientific">Hydrocarboniphaga effusa AP103</name>
    <dbReference type="NCBI Taxonomy" id="1172194"/>
    <lineage>
        <taxon>Bacteria</taxon>
        <taxon>Pseudomonadati</taxon>
        <taxon>Pseudomonadota</taxon>
        <taxon>Gammaproteobacteria</taxon>
        <taxon>Nevskiales</taxon>
        <taxon>Nevskiaceae</taxon>
        <taxon>Hydrocarboniphaga</taxon>
    </lineage>
</organism>
<dbReference type="EMBL" id="AKGD01000001">
    <property type="protein sequence ID" value="EIT71401.1"/>
    <property type="molecule type" value="Genomic_DNA"/>
</dbReference>
<reference evidence="1 2" key="1">
    <citation type="journal article" date="2012" name="J. Bacteriol.">
        <title>Genome Sequence of n-Alkane-Degrading Hydrocarboniphaga effusa Strain AP103T (ATCC BAA-332T).</title>
        <authorList>
            <person name="Chang H.K."/>
            <person name="Zylstra G.J."/>
            <person name="Chae J.C."/>
        </authorList>
    </citation>
    <scope>NUCLEOTIDE SEQUENCE [LARGE SCALE GENOMIC DNA]</scope>
    <source>
        <strain evidence="1 2">AP103</strain>
    </source>
</reference>
<gene>
    <name evidence="1" type="ORF">WQQ_15380</name>
</gene>
<keyword evidence="2" id="KW-1185">Reference proteome</keyword>
<protein>
    <submittedName>
        <fullName evidence="1">Uncharacterized protein</fullName>
    </submittedName>
</protein>
<dbReference type="AlphaFoldDB" id="I8I522"/>